<dbReference type="InterPro" id="IPR001480">
    <property type="entry name" value="Bulb-type_lectin_dom"/>
</dbReference>
<dbReference type="InterPro" id="IPR036426">
    <property type="entry name" value="Bulb-type_lectin_dom_sf"/>
</dbReference>
<evidence type="ECO:0000313" key="3">
    <source>
        <dbReference type="Proteomes" id="UP000269154"/>
    </source>
</evidence>
<feature type="domain" description="Bulb-type lectin" evidence="1">
    <location>
        <begin position="54"/>
        <end position="139"/>
    </location>
</feature>
<gene>
    <name evidence="2" type="ORF">D5R40_03265</name>
</gene>
<sequence length="139" mass="15472">MGRWGDESIFLPAREATRFAIGRRGVSSAFSPFSFLNFHNFLRLRTEAKSTYRVQRYAQGFYNPSRQSVWATNTHDQGARVLAMQADGNLVIYADGGRVLWASNTHGNPGAFLAIQQDGNVVVYTNRGVPLWSTGTNGR</sequence>
<keyword evidence="3" id="KW-1185">Reference proteome</keyword>
<dbReference type="EMBL" id="RCBY01000010">
    <property type="protein sequence ID" value="RQH54551.1"/>
    <property type="molecule type" value="Genomic_DNA"/>
</dbReference>
<evidence type="ECO:0000259" key="1">
    <source>
        <dbReference type="PROSITE" id="PS50927"/>
    </source>
</evidence>
<dbReference type="Gene3D" id="2.90.10.10">
    <property type="entry name" value="Bulb-type lectin domain"/>
    <property type="match status" value="1"/>
</dbReference>
<protein>
    <recommendedName>
        <fullName evidence="1">Bulb-type lectin domain-containing protein</fullName>
    </recommendedName>
</protein>
<dbReference type="CDD" id="cd00028">
    <property type="entry name" value="B_lectin"/>
    <property type="match status" value="1"/>
</dbReference>
<name>A0A3N6PJT7_9CYAN</name>
<dbReference type="AlphaFoldDB" id="A0A3N6PJT7"/>
<dbReference type="SMART" id="SM00108">
    <property type="entry name" value="B_lectin"/>
    <property type="match status" value="1"/>
</dbReference>
<accession>A0A3N6PJT7</accession>
<dbReference type="PROSITE" id="PS50927">
    <property type="entry name" value="BULB_LECTIN"/>
    <property type="match status" value="1"/>
</dbReference>
<dbReference type="SUPFAM" id="SSF51110">
    <property type="entry name" value="alpha-D-mannose-specific plant lectins"/>
    <property type="match status" value="1"/>
</dbReference>
<reference evidence="2 3" key="1">
    <citation type="journal article" date="2018" name="ACS Chem. Biol.">
        <title>Ketoreductase domain dysfunction expands chemodiversity: malyngamide biosynthesis in the cyanobacterium Okeania hirsuta.</title>
        <authorList>
            <person name="Moss N.A."/>
            <person name="Leao T."/>
            <person name="Rankin M."/>
            <person name="McCullough T.M."/>
            <person name="Qu P."/>
            <person name="Korobeynikov A."/>
            <person name="Smith J.L."/>
            <person name="Gerwick L."/>
            <person name="Gerwick W.H."/>
        </authorList>
    </citation>
    <scope>NUCLEOTIDE SEQUENCE [LARGE SCALE GENOMIC DNA]</scope>
    <source>
        <strain evidence="2 3">PAB10Feb10-1</strain>
    </source>
</reference>
<proteinExistence type="predicted"/>
<dbReference type="RefSeq" id="WP_124142892.1">
    <property type="nucleotide sequence ID" value="NZ_CAWOKI010000146.1"/>
</dbReference>
<dbReference type="OrthoDB" id="9794228at2"/>
<comment type="caution">
    <text evidence="2">The sequence shown here is derived from an EMBL/GenBank/DDBJ whole genome shotgun (WGS) entry which is preliminary data.</text>
</comment>
<evidence type="ECO:0000313" key="2">
    <source>
        <dbReference type="EMBL" id="RQH54551.1"/>
    </source>
</evidence>
<organism evidence="2 3">
    <name type="scientific">Okeania hirsuta</name>
    <dbReference type="NCBI Taxonomy" id="1458930"/>
    <lineage>
        <taxon>Bacteria</taxon>
        <taxon>Bacillati</taxon>
        <taxon>Cyanobacteriota</taxon>
        <taxon>Cyanophyceae</taxon>
        <taxon>Oscillatoriophycideae</taxon>
        <taxon>Oscillatoriales</taxon>
        <taxon>Microcoleaceae</taxon>
        <taxon>Okeania</taxon>
    </lineage>
</organism>
<dbReference type="Proteomes" id="UP000269154">
    <property type="component" value="Unassembled WGS sequence"/>
</dbReference>